<accession>A0A850HL03</accession>
<dbReference type="EMBL" id="JAAIUO010000006">
    <property type="protein sequence ID" value="NSK15087.1"/>
    <property type="molecule type" value="Genomic_DNA"/>
</dbReference>
<dbReference type="CDD" id="cd06325">
    <property type="entry name" value="PBP1_ABC_unchar_transporter"/>
    <property type="match status" value="1"/>
</dbReference>
<dbReference type="SUPFAM" id="SSF53822">
    <property type="entry name" value="Periplasmic binding protein-like I"/>
    <property type="match status" value="1"/>
</dbReference>
<protein>
    <submittedName>
        <fullName evidence="3">ABC transporter substrate-binding protein</fullName>
    </submittedName>
</protein>
<dbReference type="PANTHER" id="PTHR35271:SF1">
    <property type="entry name" value="ABC TRANSPORTER, SUBSTRATE-BINDING LIPOPROTEIN"/>
    <property type="match status" value="1"/>
</dbReference>
<evidence type="ECO:0000313" key="5">
    <source>
        <dbReference type="Proteomes" id="UP000701680"/>
    </source>
</evidence>
<keyword evidence="1" id="KW-0732">Signal</keyword>
<gene>
    <name evidence="3" type="ORF">G5A66_09435</name>
    <name evidence="2" type="ORF">G5A75_09460</name>
</gene>
<reference evidence="4 5" key="1">
    <citation type="journal article" date="2020" name="Cell Host Microbe">
        <title>Functional and Genomic Variation between Human-Derived Isolates of Lachnospiraceae Reveals Inter- and Intra-Species Diversity.</title>
        <authorList>
            <person name="Sorbara M.T."/>
            <person name="Littmann E.R."/>
            <person name="Fontana E."/>
            <person name="Moody T.U."/>
            <person name="Kohout C.E."/>
            <person name="Gjonbalaj M."/>
            <person name="Eaton V."/>
            <person name="Seok R."/>
            <person name="Leiner I.M."/>
            <person name="Pamer E.G."/>
        </authorList>
    </citation>
    <scope>NUCLEOTIDE SEQUENCE [LARGE SCALE GENOMIC DNA]</scope>
    <source>
        <strain evidence="3 4">MSK.17.11</strain>
        <strain evidence="2 5">MSK.17.38</strain>
    </source>
</reference>
<proteinExistence type="predicted"/>
<dbReference type="InterPro" id="IPR007487">
    <property type="entry name" value="ABC_transpt-TYRBP-like"/>
</dbReference>
<dbReference type="EMBL" id="JAAITX010000006">
    <property type="protein sequence ID" value="NVH58860.1"/>
    <property type="molecule type" value="Genomic_DNA"/>
</dbReference>
<keyword evidence="4" id="KW-1185">Reference proteome</keyword>
<feature type="signal peptide" evidence="1">
    <location>
        <begin position="1"/>
        <end position="22"/>
    </location>
</feature>
<organism evidence="3 4">
    <name type="scientific">Dorea phocaeensis</name>
    <dbReference type="NCBI Taxonomy" id="2040291"/>
    <lineage>
        <taxon>Bacteria</taxon>
        <taxon>Bacillati</taxon>
        <taxon>Bacillota</taxon>
        <taxon>Clostridia</taxon>
        <taxon>Lachnospirales</taxon>
        <taxon>Lachnospiraceae</taxon>
        <taxon>Dorea</taxon>
    </lineage>
</organism>
<evidence type="ECO:0000313" key="2">
    <source>
        <dbReference type="EMBL" id="NSK15087.1"/>
    </source>
</evidence>
<evidence type="ECO:0000313" key="4">
    <source>
        <dbReference type="Proteomes" id="UP000528555"/>
    </source>
</evidence>
<dbReference type="PANTHER" id="PTHR35271">
    <property type="entry name" value="ABC TRANSPORTER, SUBSTRATE-BINDING LIPOPROTEIN-RELATED"/>
    <property type="match status" value="1"/>
</dbReference>
<sequence length="333" mass="35525">MKKRMAAILMTMALAASMTACGGSESGNGDKKAKADSDKIYQIGICQMMEHAALDEATKGFQDACKEKFGEDKVKFDLQNAQGEQAMCSTIVNNFVSSDVDLILANATLPLQTAAQATADIPIVGTSITDYATALEIDDWTGVTGVNITGTSDLAPIEEQAEMTLELVPDAKTIGILYCSAEPNSKYQAELYQEAMEEKGVKCEEYTAADSNEIQSVVSSAVENCDAIYVPTDNTIAANTDIVKNVCVPAKVPVIAGEEGICSGCGIATLSISYYDIGYKAGEMAYKILAEGEDITKMEIEGAPKVVKEYNEEICKELGITVPEGYEAIPTEE</sequence>
<evidence type="ECO:0000256" key="1">
    <source>
        <dbReference type="SAM" id="SignalP"/>
    </source>
</evidence>
<comment type="caution">
    <text evidence="3">The sequence shown here is derived from an EMBL/GenBank/DDBJ whole genome shotgun (WGS) entry which is preliminary data.</text>
</comment>
<evidence type="ECO:0000313" key="3">
    <source>
        <dbReference type="EMBL" id="NVH58860.1"/>
    </source>
</evidence>
<dbReference type="Proteomes" id="UP000701680">
    <property type="component" value="Unassembled WGS sequence"/>
</dbReference>
<dbReference type="RefSeq" id="WP_173814899.1">
    <property type="nucleotide sequence ID" value="NZ_JAAITX010000006.1"/>
</dbReference>
<dbReference type="AlphaFoldDB" id="A0A850HL03"/>
<dbReference type="InterPro" id="IPR028082">
    <property type="entry name" value="Peripla_BP_I"/>
</dbReference>
<reference evidence="3" key="2">
    <citation type="submission" date="2020-02" db="EMBL/GenBank/DDBJ databases">
        <authorList>
            <person name="Littmann E."/>
            <person name="Sorbara M."/>
        </authorList>
    </citation>
    <scope>NUCLEOTIDE SEQUENCE</scope>
    <source>
        <strain evidence="3">MSK.17.11</strain>
        <strain evidence="2">MSK.17.38</strain>
    </source>
</reference>
<name>A0A850HL03_9FIRM</name>
<feature type="chain" id="PRO_5038897941" evidence="1">
    <location>
        <begin position="23"/>
        <end position="333"/>
    </location>
</feature>
<dbReference type="Pfam" id="PF04392">
    <property type="entry name" value="ABC_sub_bind"/>
    <property type="match status" value="1"/>
</dbReference>
<dbReference type="Gene3D" id="3.40.50.2300">
    <property type="match status" value="2"/>
</dbReference>
<dbReference type="PROSITE" id="PS51257">
    <property type="entry name" value="PROKAR_LIPOPROTEIN"/>
    <property type="match status" value="1"/>
</dbReference>
<dbReference type="Proteomes" id="UP000528555">
    <property type="component" value="Unassembled WGS sequence"/>
</dbReference>